<organism evidence="1 2">
    <name type="scientific">Rhabditophanes sp. KR3021</name>
    <dbReference type="NCBI Taxonomy" id="114890"/>
    <lineage>
        <taxon>Eukaryota</taxon>
        <taxon>Metazoa</taxon>
        <taxon>Ecdysozoa</taxon>
        <taxon>Nematoda</taxon>
        <taxon>Chromadorea</taxon>
        <taxon>Rhabditida</taxon>
        <taxon>Tylenchina</taxon>
        <taxon>Panagrolaimomorpha</taxon>
        <taxon>Strongyloidoidea</taxon>
        <taxon>Alloionematidae</taxon>
        <taxon>Rhabditophanes</taxon>
    </lineage>
</organism>
<accession>A0AC35TLJ3</accession>
<name>A0AC35TLJ3_9BILA</name>
<sequence length="270" mass="30317">MLKYQVRPKPNISYTAVNPSTSHQPVHKTIINIQPEPKYVPADSKSVSSVQSFDSSTESATSGRISALRTRTISLSSLSSIDSSESSEWGHFKIYTSLIKADTDYKTIKISSQTTTKTVIDTMLTKFRMFSKDPNLYCLVMEIRTIQAGSIVITPLVLDNSSKPLELQRCHPTDMSSFYMKMAADGVLVKIFDFQINSESNYKSILLSTNTTTDEAITLLAQMLKIDRNIDSYRLFVSDRANEAEIPGQIYLASLYLSLKPNQKILIRRC</sequence>
<proteinExistence type="predicted"/>
<protein>
    <submittedName>
        <fullName evidence="2">Ras-associating domain-containing protein</fullName>
    </submittedName>
</protein>
<evidence type="ECO:0000313" key="1">
    <source>
        <dbReference type="Proteomes" id="UP000095286"/>
    </source>
</evidence>
<reference evidence="2" key="1">
    <citation type="submission" date="2016-11" db="UniProtKB">
        <authorList>
            <consortium name="WormBaseParasite"/>
        </authorList>
    </citation>
    <scope>IDENTIFICATION</scope>
    <source>
        <strain evidence="2">KR3021</strain>
    </source>
</reference>
<dbReference type="WBParaSite" id="RSKR_0000200400.1">
    <property type="protein sequence ID" value="RSKR_0000200400.1"/>
    <property type="gene ID" value="RSKR_0000200400"/>
</dbReference>
<evidence type="ECO:0000313" key="2">
    <source>
        <dbReference type="WBParaSite" id="RSKR_0000200400.1"/>
    </source>
</evidence>
<dbReference type="Proteomes" id="UP000095286">
    <property type="component" value="Unplaced"/>
</dbReference>